<organism evidence="2 3">
    <name type="scientific">Cellulomonas wangleii</name>
    <dbReference type="NCBI Taxonomy" id="2816956"/>
    <lineage>
        <taxon>Bacteria</taxon>
        <taxon>Bacillati</taxon>
        <taxon>Actinomycetota</taxon>
        <taxon>Actinomycetes</taxon>
        <taxon>Micrococcales</taxon>
        <taxon>Cellulomonadaceae</taxon>
        <taxon>Cellulomonas</taxon>
    </lineage>
</organism>
<dbReference type="RefSeq" id="WP_207341742.1">
    <property type="nucleotide sequence ID" value="NZ_CP074405.1"/>
</dbReference>
<accession>A0ABX8D821</accession>
<protein>
    <submittedName>
        <fullName evidence="2">Uncharacterized protein</fullName>
    </submittedName>
</protein>
<dbReference type="EMBL" id="CP074405">
    <property type="protein sequence ID" value="QVI62636.1"/>
    <property type="molecule type" value="Genomic_DNA"/>
</dbReference>
<evidence type="ECO:0000313" key="2">
    <source>
        <dbReference type="EMBL" id="QVI62636.1"/>
    </source>
</evidence>
<proteinExistence type="predicted"/>
<gene>
    <name evidence="2" type="ORF">KG103_01410</name>
</gene>
<evidence type="ECO:0000256" key="1">
    <source>
        <dbReference type="SAM" id="MobiDB-lite"/>
    </source>
</evidence>
<feature type="region of interest" description="Disordered" evidence="1">
    <location>
        <begin position="72"/>
        <end position="119"/>
    </location>
</feature>
<keyword evidence="3" id="KW-1185">Reference proteome</keyword>
<name>A0ABX8D821_9CELL</name>
<reference evidence="2 3" key="1">
    <citation type="submission" date="2021-05" db="EMBL/GenBank/DDBJ databases">
        <title>Novel species in genus Cellulomonas.</title>
        <authorList>
            <person name="Zhang G."/>
        </authorList>
    </citation>
    <scope>NUCLEOTIDE SEQUENCE [LARGE SCALE GENOMIC DNA]</scope>
    <source>
        <strain evidence="3">zg-ZUI222</strain>
    </source>
</reference>
<dbReference type="Proteomes" id="UP000677804">
    <property type="component" value="Chromosome"/>
</dbReference>
<sequence length="119" mass="12480">MTSPSLRDQKLVELYQNTLGAVAFLDESYRARPVDGQPPFYSMSAVTFATDQLDHVREVLTDIAGGLSAAARSCRSRSIVPGPSPPRRAGSGRPSRHGDGARPGAAAGCDTTPPSPSRG</sequence>
<evidence type="ECO:0000313" key="3">
    <source>
        <dbReference type="Proteomes" id="UP000677804"/>
    </source>
</evidence>